<dbReference type="Proteomes" id="UP000768646">
    <property type="component" value="Unassembled WGS sequence"/>
</dbReference>
<reference evidence="1 2" key="1">
    <citation type="journal article" date="2021" name="Commun. Biol.">
        <title>Genomic insights into the host specific adaptation of the Pneumocystis genus.</title>
        <authorList>
            <person name="Cisse O.H."/>
            <person name="Ma L."/>
            <person name="Dekker J.P."/>
            <person name="Khil P.P."/>
            <person name="Youn J.-H."/>
            <person name="Brenchley J.M."/>
            <person name="Blair R."/>
            <person name="Pahar B."/>
            <person name="Chabe M."/>
            <person name="Van Rompay K.K.A."/>
            <person name="Keesler R."/>
            <person name="Sukura A."/>
            <person name="Hirsch V."/>
            <person name="Kutty G."/>
            <person name="Liu Y."/>
            <person name="Peng L."/>
            <person name="Chen J."/>
            <person name="Song J."/>
            <person name="Weissenbacher-Lang C."/>
            <person name="Xu J."/>
            <person name="Upham N.S."/>
            <person name="Stajich J.E."/>
            <person name="Cuomo C.A."/>
            <person name="Cushion M.T."/>
            <person name="Kovacs J.A."/>
        </authorList>
    </citation>
    <scope>NUCLEOTIDE SEQUENCE [LARGE SCALE GENOMIC DNA]</scope>
    <source>
        <strain evidence="1 2">RABM</strain>
    </source>
</reference>
<accession>A0ACB7CG13</accession>
<evidence type="ECO:0000313" key="2">
    <source>
        <dbReference type="Proteomes" id="UP000768646"/>
    </source>
</evidence>
<proteinExistence type="predicted"/>
<protein>
    <submittedName>
        <fullName evidence="1">Uncharacterized protein</fullName>
    </submittedName>
</protein>
<evidence type="ECO:0000313" key="1">
    <source>
        <dbReference type="EMBL" id="KAG4305958.1"/>
    </source>
</evidence>
<organism evidence="1 2">
    <name type="scientific">Pneumocystis oryctolagi</name>
    <dbReference type="NCBI Taxonomy" id="42067"/>
    <lineage>
        <taxon>Eukaryota</taxon>
        <taxon>Fungi</taxon>
        <taxon>Dikarya</taxon>
        <taxon>Ascomycota</taxon>
        <taxon>Taphrinomycotina</taxon>
        <taxon>Pneumocystomycetes</taxon>
        <taxon>Pneumocystaceae</taxon>
        <taxon>Pneumocystis</taxon>
    </lineage>
</organism>
<name>A0ACB7CG13_9ASCO</name>
<dbReference type="EMBL" id="JABTEG010000002">
    <property type="protein sequence ID" value="KAG4305958.1"/>
    <property type="molecule type" value="Genomic_DNA"/>
</dbReference>
<comment type="caution">
    <text evidence="1">The sequence shown here is derived from an EMBL/GenBank/DDBJ whole genome shotgun (WGS) entry which is preliminary data.</text>
</comment>
<keyword evidence="2" id="KW-1185">Reference proteome</keyword>
<sequence length="109" mass="10996">MKDATHALDAPPTDSANAVADAAAAQTVPAAAAARPPSYDSATAGFAPLHAQLRGQRIVLASSSPRRRALMAQMVRANAVPMLCSAVQRCAVQGGAGGAGLTRCRASTR</sequence>
<gene>
    <name evidence="1" type="ORF">PORY_000868</name>
</gene>